<evidence type="ECO:0000313" key="1">
    <source>
        <dbReference type="EMBL" id="KKM18503.1"/>
    </source>
</evidence>
<name>A0A0F9K8U1_9ZZZZ</name>
<comment type="caution">
    <text evidence="1">The sequence shown here is derived from an EMBL/GenBank/DDBJ whole genome shotgun (WGS) entry which is preliminary data.</text>
</comment>
<proteinExistence type="predicted"/>
<accession>A0A0F9K8U1</accession>
<reference evidence="1" key="1">
    <citation type="journal article" date="2015" name="Nature">
        <title>Complex archaea that bridge the gap between prokaryotes and eukaryotes.</title>
        <authorList>
            <person name="Spang A."/>
            <person name="Saw J.H."/>
            <person name="Jorgensen S.L."/>
            <person name="Zaremba-Niedzwiedzka K."/>
            <person name="Martijn J."/>
            <person name="Lind A.E."/>
            <person name="van Eijk R."/>
            <person name="Schleper C."/>
            <person name="Guy L."/>
            <person name="Ettema T.J."/>
        </authorList>
    </citation>
    <scope>NUCLEOTIDE SEQUENCE</scope>
</reference>
<organism evidence="1">
    <name type="scientific">marine sediment metagenome</name>
    <dbReference type="NCBI Taxonomy" id="412755"/>
    <lineage>
        <taxon>unclassified sequences</taxon>
        <taxon>metagenomes</taxon>
        <taxon>ecological metagenomes</taxon>
    </lineage>
</organism>
<dbReference type="AlphaFoldDB" id="A0A0F9K8U1"/>
<dbReference type="EMBL" id="LAZR01014209">
    <property type="protein sequence ID" value="KKM18503.1"/>
    <property type="molecule type" value="Genomic_DNA"/>
</dbReference>
<sequence>MVKRQKKNTRKNRSRKGLRKIAAEARKINASTEFGTCTEQLSSFGGLLAAIKFWDLLKFEEIFNSTYQSPERDPKLGHHLMVVGILIRLRRTVYRL</sequence>
<gene>
    <name evidence="1" type="ORF">LCGC14_1665050</name>
</gene>
<protein>
    <submittedName>
        <fullName evidence="1">Uncharacterized protein</fullName>
    </submittedName>
</protein>